<keyword evidence="8" id="KW-1185">Reference proteome</keyword>
<comment type="similarity">
    <text evidence="1">Belongs to the ATP-dependent AMP-binding enzyme family.</text>
</comment>
<sequence>MAVVGAILRGPGIIQTSLTAVLRERASLQPHDPAFTFIDYDSQWDGVAEELTWAQLYRRVADLAAVLRERTAPGDRAAVLAPQNLHYVIGYLAALEAGLIAVPLSTPAPGFSDERVLAVLADAAPTVLLTDSAAAAAVAAHAGAAPDATIIEVDRLPAPAPRAAAGRRPTPEVAYLQYTSGSTRTPAGVMVSHANLVANYRQMIRYFFPHHGGVAPADTTVVSWLPFYHDMGLLLGVCAPILGGWHTVFTSPLAFLARPARWLQLLAAYPSALTAAPNFAFDLAAARVSDDDLPGADLSSVLAVMNGAERVLPGSMDRFTRRFAPLGLSAGVIRPSYGLAEATLYVATAAPAAAPTVVSFDPDLLAQGQARRSDDGTALVGYGTPDSPAVRIVDPQTRRECADGTIGEIWVRGDNVCQGYWNKPEETARTFGGIIVDPAPDTPHDNWLCTGDLGFLSAGELFIVGRIKDLLIVRGRNHYPDDIEATVTAISGCRSAAIVVQGPDAEELVAIVETKNLGQTEAEIGERLAQIENSVHSAISESHGIVARELVLVSRGAIPLTTSGKIRRQACVERYASGTFERVR</sequence>
<dbReference type="GO" id="GO:0005886">
    <property type="term" value="C:plasma membrane"/>
    <property type="evidence" value="ECO:0007669"/>
    <property type="project" value="TreeGrafter"/>
</dbReference>
<dbReference type="Pfam" id="PF23024">
    <property type="entry name" value="AMP-dom_DIP2-like"/>
    <property type="match status" value="1"/>
</dbReference>
<dbReference type="CDD" id="cd05931">
    <property type="entry name" value="FAAL"/>
    <property type="match status" value="1"/>
</dbReference>
<dbReference type="InterPro" id="IPR042099">
    <property type="entry name" value="ANL_N_sf"/>
</dbReference>
<dbReference type="FunFam" id="3.30.300.30:FF:000016">
    <property type="entry name" value="Fatty-acid-CoA ligase FadD26"/>
    <property type="match status" value="1"/>
</dbReference>
<dbReference type="InterPro" id="IPR045851">
    <property type="entry name" value="AMP-bd_C_sf"/>
</dbReference>
<dbReference type="Gene3D" id="3.40.50.12780">
    <property type="entry name" value="N-terminal domain of ligase-like"/>
    <property type="match status" value="1"/>
</dbReference>
<evidence type="ECO:0000256" key="1">
    <source>
        <dbReference type="ARBA" id="ARBA00006432"/>
    </source>
</evidence>
<evidence type="ECO:0000313" key="7">
    <source>
        <dbReference type="EMBL" id="ORV00824.1"/>
    </source>
</evidence>
<evidence type="ECO:0000259" key="6">
    <source>
        <dbReference type="Pfam" id="PF23024"/>
    </source>
</evidence>
<dbReference type="EMBL" id="LQOJ01000049">
    <property type="protein sequence ID" value="ORV00824.1"/>
    <property type="molecule type" value="Genomic_DNA"/>
</dbReference>
<dbReference type="AlphaFoldDB" id="A0A1X1R7N2"/>
<protein>
    <submittedName>
        <fullName evidence="7">Acyl-CoA synthetase</fullName>
    </submittedName>
</protein>
<evidence type="ECO:0000256" key="2">
    <source>
        <dbReference type="ARBA" id="ARBA00022598"/>
    </source>
</evidence>
<dbReference type="InterPro" id="IPR040097">
    <property type="entry name" value="FAAL/FAAC"/>
</dbReference>
<keyword evidence="2" id="KW-0436">Ligase</keyword>
<dbReference type="STRING" id="1793.AWC04_15565"/>
<dbReference type="RefSeq" id="WP_085098474.1">
    <property type="nucleotide sequence ID" value="NZ_AP022603.1"/>
</dbReference>
<dbReference type="GO" id="GO:0070566">
    <property type="term" value="F:adenylyltransferase activity"/>
    <property type="evidence" value="ECO:0007669"/>
    <property type="project" value="TreeGrafter"/>
</dbReference>
<dbReference type="GO" id="GO:0016874">
    <property type="term" value="F:ligase activity"/>
    <property type="evidence" value="ECO:0007669"/>
    <property type="project" value="UniProtKB-KW"/>
</dbReference>
<dbReference type="NCBIfam" id="NF004509">
    <property type="entry name" value="PRK05850.1"/>
    <property type="match status" value="1"/>
</dbReference>
<dbReference type="FunFam" id="3.40.50.12780:FF:000013">
    <property type="entry name" value="Long-chain-fatty-acid--AMP ligase FadD32"/>
    <property type="match status" value="1"/>
</dbReference>
<dbReference type="Gene3D" id="3.30.300.30">
    <property type="match status" value="1"/>
</dbReference>
<dbReference type="Proteomes" id="UP000193484">
    <property type="component" value="Unassembled WGS sequence"/>
</dbReference>
<keyword evidence="4" id="KW-0443">Lipid metabolism</keyword>
<dbReference type="SUPFAM" id="SSF56801">
    <property type="entry name" value="Acetyl-CoA synthetase-like"/>
    <property type="match status" value="1"/>
</dbReference>
<evidence type="ECO:0000259" key="5">
    <source>
        <dbReference type="Pfam" id="PF00501"/>
    </source>
</evidence>
<dbReference type="PANTHER" id="PTHR22754:SF32">
    <property type="entry name" value="DISCO-INTERACTING PROTEIN 2"/>
    <property type="match status" value="1"/>
</dbReference>
<name>A0A1X1R7N2_MYCFA</name>
<dbReference type="InterPro" id="IPR000873">
    <property type="entry name" value="AMP-dep_synth/lig_dom"/>
</dbReference>
<gene>
    <name evidence="7" type="ORF">AWC04_15565</name>
</gene>
<feature type="domain" description="AMP-dependent synthetase/ligase" evidence="5">
    <location>
        <begin position="23"/>
        <end position="421"/>
    </location>
</feature>
<reference evidence="7 8" key="1">
    <citation type="submission" date="2016-01" db="EMBL/GenBank/DDBJ databases">
        <title>The new phylogeny of the genus Mycobacterium.</title>
        <authorList>
            <person name="Tarcisio F."/>
            <person name="Conor M."/>
            <person name="Antonella G."/>
            <person name="Elisabetta G."/>
            <person name="Giulia F.S."/>
            <person name="Sara T."/>
            <person name="Anna F."/>
            <person name="Clotilde B."/>
            <person name="Roberto B."/>
            <person name="Veronica D.S."/>
            <person name="Fabio R."/>
            <person name="Monica P."/>
            <person name="Olivier J."/>
            <person name="Enrico T."/>
            <person name="Nicola S."/>
        </authorList>
    </citation>
    <scope>NUCLEOTIDE SEQUENCE [LARGE SCALE GENOMIC DNA]</scope>
    <source>
        <strain evidence="7 8">DSM 44179</strain>
    </source>
</reference>
<evidence type="ECO:0000256" key="3">
    <source>
        <dbReference type="ARBA" id="ARBA00022832"/>
    </source>
</evidence>
<accession>A0A1X1R7N2</accession>
<dbReference type="GO" id="GO:0006633">
    <property type="term" value="P:fatty acid biosynthetic process"/>
    <property type="evidence" value="ECO:0007669"/>
    <property type="project" value="TreeGrafter"/>
</dbReference>
<dbReference type="PANTHER" id="PTHR22754">
    <property type="entry name" value="DISCO-INTERACTING PROTEIN 2 DIP2 -RELATED"/>
    <property type="match status" value="1"/>
</dbReference>
<feature type="domain" description="AMP-binding enzyme C-terminal" evidence="6">
    <location>
        <begin position="469"/>
        <end position="580"/>
    </location>
</feature>
<organism evidence="7 8">
    <name type="scientific">Mycolicibacterium fallax</name>
    <name type="common">Mycobacterium fallax</name>
    <dbReference type="NCBI Taxonomy" id="1793"/>
    <lineage>
        <taxon>Bacteria</taxon>
        <taxon>Bacillati</taxon>
        <taxon>Actinomycetota</taxon>
        <taxon>Actinomycetes</taxon>
        <taxon>Mycobacteriales</taxon>
        <taxon>Mycobacteriaceae</taxon>
        <taxon>Mycolicibacterium</taxon>
    </lineage>
</organism>
<proteinExistence type="inferred from homology"/>
<dbReference type="InterPro" id="IPR025110">
    <property type="entry name" value="AMP-bd_C"/>
</dbReference>
<evidence type="ECO:0000313" key="8">
    <source>
        <dbReference type="Proteomes" id="UP000193484"/>
    </source>
</evidence>
<dbReference type="GO" id="GO:0071766">
    <property type="term" value="P:Actinobacterium-type cell wall biogenesis"/>
    <property type="evidence" value="ECO:0007669"/>
    <property type="project" value="UniProtKB-ARBA"/>
</dbReference>
<dbReference type="Pfam" id="PF00501">
    <property type="entry name" value="AMP-binding"/>
    <property type="match status" value="1"/>
</dbReference>
<comment type="caution">
    <text evidence="7">The sequence shown here is derived from an EMBL/GenBank/DDBJ whole genome shotgun (WGS) entry which is preliminary data.</text>
</comment>
<evidence type="ECO:0000256" key="4">
    <source>
        <dbReference type="ARBA" id="ARBA00023098"/>
    </source>
</evidence>
<keyword evidence="3" id="KW-0276">Fatty acid metabolism</keyword>